<accession>G0VSA1</accession>
<name>G0VSA1_MEGEL</name>
<dbReference type="KEGG" id="med:MELS_1923"/>
<gene>
    <name evidence="3" type="ORF">MELS_1923</name>
</gene>
<keyword evidence="2" id="KW-0812">Transmembrane</keyword>
<keyword evidence="2" id="KW-0472">Membrane</keyword>
<organism evidence="3 4">
    <name type="scientific">Megasphaera elsdenii DSM 20460</name>
    <dbReference type="NCBI Taxonomy" id="1064535"/>
    <lineage>
        <taxon>Bacteria</taxon>
        <taxon>Bacillati</taxon>
        <taxon>Bacillota</taxon>
        <taxon>Negativicutes</taxon>
        <taxon>Veillonellales</taxon>
        <taxon>Veillonellaceae</taxon>
        <taxon>Megasphaera</taxon>
    </lineage>
</organism>
<evidence type="ECO:0000256" key="1">
    <source>
        <dbReference type="SAM" id="Coils"/>
    </source>
</evidence>
<dbReference type="HOGENOM" id="CLU_2012542_0_0_9"/>
<keyword evidence="4" id="KW-1185">Reference proteome</keyword>
<feature type="transmembrane region" description="Helical" evidence="2">
    <location>
        <begin position="6"/>
        <end position="25"/>
    </location>
</feature>
<keyword evidence="2" id="KW-1133">Transmembrane helix</keyword>
<dbReference type="RefSeq" id="WP_014016866.1">
    <property type="nucleotide sequence ID" value="NC_015873.1"/>
</dbReference>
<evidence type="ECO:0000313" key="3">
    <source>
        <dbReference type="EMBL" id="CCC74141.1"/>
    </source>
</evidence>
<evidence type="ECO:0000313" key="4">
    <source>
        <dbReference type="Proteomes" id="UP000010111"/>
    </source>
</evidence>
<evidence type="ECO:0000256" key="2">
    <source>
        <dbReference type="SAM" id="Phobius"/>
    </source>
</evidence>
<proteinExistence type="predicted"/>
<dbReference type="STRING" id="1064535.MELS_1923"/>
<protein>
    <submittedName>
        <fullName evidence="3">Uncharacterized protein</fullName>
    </submittedName>
</protein>
<keyword evidence="1" id="KW-0175">Coiled coil</keyword>
<dbReference type="AlphaFoldDB" id="G0VSA1"/>
<feature type="coiled-coil region" evidence="1">
    <location>
        <begin position="36"/>
        <end position="63"/>
    </location>
</feature>
<reference evidence="3 4" key="1">
    <citation type="journal article" date="2011" name="J. Bacteriol.">
        <title>Genome Sequence of the Ruminal Bacterium Megasphaera elsdenii.</title>
        <authorList>
            <person name="Marx H."/>
            <person name="Graf A.B."/>
            <person name="Tatto N."/>
            <person name="Thallinger G.G."/>
            <person name="Mattanovich D."/>
            <person name="Sauer M."/>
        </authorList>
    </citation>
    <scope>NUCLEOTIDE SEQUENCE [LARGE SCALE GENOMIC DNA]</scope>
    <source>
        <strain evidence="3 4">DSM 20460</strain>
    </source>
</reference>
<dbReference type="EMBL" id="HE576794">
    <property type="protein sequence ID" value="CCC74141.1"/>
    <property type="molecule type" value="Genomic_DNA"/>
</dbReference>
<sequence length="123" mass="14742">MENFTTVVEALILICTALGGFREAILKPYFSHRDKEREWKEKYDQVIEERENEREERQKERAKMLGDKYDQLVQSISNLSNLVNRLGAEQQQMALDEARFHERFESVERRLDDIQKRVDSYSQ</sequence>
<dbReference type="GeneID" id="97492522"/>
<dbReference type="Proteomes" id="UP000010111">
    <property type="component" value="Chromosome"/>
</dbReference>